<comment type="caution">
    <text evidence="1">The sequence shown here is derived from an EMBL/GenBank/DDBJ whole genome shotgun (WGS) entry which is preliminary data.</text>
</comment>
<dbReference type="EMBL" id="LAZR01025831">
    <property type="protein sequence ID" value="KKL70674.1"/>
    <property type="molecule type" value="Genomic_DNA"/>
</dbReference>
<feature type="non-terminal residue" evidence="1">
    <location>
        <position position="239"/>
    </location>
</feature>
<proteinExistence type="predicted"/>
<dbReference type="AlphaFoldDB" id="A0A0F9E9L8"/>
<gene>
    <name evidence="1" type="ORF">LCGC14_2102570</name>
</gene>
<organism evidence="1">
    <name type="scientific">marine sediment metagenome</name>
    <dbReference type="NCBI Taxonomy" id="412755"/>
    <lineage>
        <taxon>unclassified sequences</taxon>
        <taxon>metagenomes</taxon>
        <taxon>ecological metagenomes</taxon>
    </lineage>
</organism>
<evidence type="ECO:0000313" key="1">
    <source>
        <dbReference type="EMBL" id="KKL70674.1"/>
    </source>
</evidence>
<accession>A0A0F9E9L8</accession>
<sequence>MSKIKYPRECPHCDYQASSPQTYCYHLRKHDPIPEGQLCDHGCGQQSKYKNTNNKYTCEEKYASCPAYLERHSKKVTKQWKEASDERREQTLKTFVENTQTPESIEKAKATKRNKLLAFALTRKFRQYKWAVHSVSQRTYKEYKNLINPNNYPRGITKYHLDHKVSKHVGWLLKIPPEYLAAQHNLQILYYTENIQKDVKCSIHPIELLEECRAPKEIVERVTCDILQLSDSFEQLFLL</sequence>
<reference evidence="1" key="1">
    <citation type="journal article" date="2015" name="Nature">
        <title>Complex archaea that bridge the gap between prokaryotes and eukaryotes.</title>
        <authorList>
            <person name="Spang A."/>
            <person name="Saw J.H."/>
            <person name="Jorgensen S.L."/>
            <person name="Zaremba-Niedzwiedzka K."/>
            <person name="Martijn J."/>
            <person name="Lind A.E."/>
            <person name="van Eijk R."/>
            <person name="Schleper C."/>
            <person name="Guy L."/>
            <person name="Ettema T.J."/>
        </authorList>
    </citation>
    <scope>NUCLEOTIDE SEQUENCE</scope>
</reference>
<name>A0A0F9E9L8_9ZZZZ</name>
<protein>
    <submittedName>
        <fullName evidence="1">Uncharacterized protein</fullName>
    </submittedName>
</protein>